<accession>A0A7G9GYW4</accession>
<gene>
    <name evidence="1" type="ORF">H9Q81_03970</name>
</gene>
<dbReference type="PROSITE" id="PS51257">
    <property type="entry name" value="PROKAR_LIPOPROTEIN"/>
    <property type="match status" value="1"/>
</dbReference>
<dbReference type="AlphaFoldDB" id="A0A7G9GYW4"/>
<evidence type="ECO:0008006" key="3">
    <source>
        <dbReference type="Google" id="ProtNLM"/>
    </source>
</evidence>
<sequence>MRKEIVAASFLLVLLGASCDKFVPRKDKTQIVKFQNLDIKKENHILKLYKIEYPDTPQEQDKFYKDFEILASKMAIYKKDINMIIPVKMYQDLQNLRKRNVREGEKIYYKPAYSLDESEKQFIDKNINVSYPSDAGPTQKYINKQMAYWYKYINKENLYEKNKYYTELDKAKIVADIMDSRNNTSETSTLVQNDFAIEVDYNNLSAGNQTGLPLYIKTNSVDVEKLKALTTDVIIVDGNIKEEVIPNKILLIQGKTTKNIKDYPITTEVESVKTPLELISKLELDNDLKLEDIEKFTVQNISPIEASKASVRESEKPRQKMNFISIESKWGIEK</sequence>
<keyword evidence="2" id="KW-1185">Reference proteome</keyword>
<name>A0A7G9GYW4_9FUSO</name>
<reference evidence="1 2" key="1">
    <citation type="submission" date="2020-08" db="EMBL/GenBank/DDBJ databases">
        <authorList>
            <person name="Liu C."/>
            <person name="Sun Q."/>
        </authorList>
    </citation>
    <scope>NUCLEOTIDE SEQUENCE [LARGE SCALE GENOMIC DNA]</scope>
    <source>
        <strain evidence="1 2">NSJ-57</strain>
    </source>
</reference>
<dbReference type="Proteomes" id="UP000515913">
    <property type="component" value="Chromosome"/>
</dbReference>
<evidence type="ECO:0000313" key="1">
    <source>
        <dbReference type="EMBL" id="QNM15996.1"/>
    </source>
</evidence>
<evidence type="ECO:0000313" key="2">
    <source>
        <dbReference type="Proteomes" id="UP000515913"/>
    </source>
</evidence>
<proteinExistence type="predicted"/>
<dbReference type="RefSeq" id="WP_101474681.1">
    <property type="nucleotide sequence ID" value="NZ_CP060637.1"/>
</dbReference>
<organism evidence="1 2">
    <name type="scientific">Fusobacterium hominis</name>
    <dbReference type="NCBI Taxonomy" id="2764326"/>
    <lineage>
        <taxon>Bacteria</taxon>
        <taxon>Fusobacteriati</taxon>
        <taxon>Fusobacteriota</taxon>
        <taxon>Fusobacteriia</taxon>
        <taxon>Fusobacteriales</taxon>
        <taxon>Fusobacteriaceae</taxon>
        <taxon>Fusobacterium</taxon>
    </lineage>
</organism>
<protein>
    <recommendedName>
        <fullName evidence="3">Lipoprotein</fullName>
    </recommendedName>
</protein>
<dbReference type="KEGG" id="fho:H9Q81_03970"/>
<dbReference type="EMBL" id="CP060637">
    <property type="protein sequence ID" value="QNM15996.1"/>
    <property type="molecule type" value="Genomic_DNA"/>
</dbReference>